<feature type="region of interest" description="Disordered" evidence="1">
    <location>
        <begin position="92"/>
        <end position="163"/>
    </location>
</feature>
<protein>
    <submittedName>
        <fullName evidence="2">Uncharacterized protein</fullName>
    </submittedName>
</protein>
<accession>A0A8K0UG87</accession>
<sequence length="296" mass="32248">MDVTHAILFPQPPPTSNNLDAHQRARLVRSTRKLGAILGTTPHLLEVDVDAYFPPATLTYRPDTPQSSYETKRARRHASVFSIFPPSADSGYASSISSESGSDSSCGSSSPYSASSSTNTSVTSFTLNNSDAESRSSLDSTDSLPSTKSFSSKPKPNRAVGPRPLVLRLNAIPVAPSDPRLPSSPLPTPTPVKTAFGFIDDVAPAVSLPSQAELRRRKIAKLTRTLGENVPPELVFAHHPARSMSVDERHTQTQTPTPARRPPSQIWVTGTHGWRGEWNRKDIRDVQQGLRNLRVR</sequence>
<keyword evidence="3" id="KW-1185">Reference proteome</keyword>
<organism evidence="2 3">
    <name type="scientific">Cristinia sonorae</name>
    <dbReference type="NCBI Taxonomy" id="1940300"/>
    <lineage>
        <taxon>Eukaryota</taxon>
        <taxon>Fungi</taxon>
        <taxon>Dikarya</taxon>
        <taxon>Basidiomycota</taxon>
        <taxon>Agaricomycotina</taxon>
        <taxon>Agaricomycetes</taxon>
        <taxon>Agaricomycetidae</taxon>
        <taxon>Agaricales</taxon>
        <taxon>Pleurotineae</taxon>
        <taxon>Stephanosporaceae</taxon>
        <taxon>Cristinia</taxon>
    </lineage>
</organism>
<gene>
    <name evidence="2" type="ORF">BXZ70DRAFT_961154</name>
</gene>
<feature type="compositionally biased region" description="Low complexity" evidence="1">
    <location>
        <begin position="135"/>
        <end position="154"/>
    </location>
</feature>
<evidence type="ECO:0000256" key="1">
    <source>
        <dbReference type="SAM" id="MobiDB-lite"/>
    </source>
</evidence>
<evidence type="ECO:0000313" key="2">
    <source>
        <dbReference type="EMBL" id="KAH8079079.1"/>
    </source>
</evidence>
<comment type="caution">
    <text evidence="2">The sequence shown here is derived from an EMBL/GenBank/DDBJ whole genome shotgun (WGS) entry which is preliminary data.</text>
</comment>
<reference evidence="2" key="1">
    <citation type="journal article" date="2021" name="New Phytol.">
        <title>Evolutionary innovations through gain and loss of genes in the ectomycorrhizal Boletales.</title>
        <authorList>
            <person name="Wu G."/>
            <person name="Miyauchi S."/>
            <person name="Morin E."/>
            <person name="Kuo A."/>
            <person name="Drula E."/>
            <person name="Varga T."/>
            <person name="Kohler A."/>
            <person name="Feng B."/>
            <person name="Cao Y."/>
            <person name="Lipzen A."/>
            <person name="Daum C."/>
            <person name="Hundley H."/>
            <person name="Pangilinan J."/>
            <person name="Johnson J."/>
            <person name="Barry K."/>
            <person name="LaButti K."/>
            <person name="Ng V."/>
            <person name="Ahrendt S."/>
            <person name="Min B."/>
            <person name="Choi I.G."/>
            <person name="Park H."/>
            <person name="Plett J.M."/>
            <person name="Magnuson J."/>
            <person name="Spatafora J.W."/>
            <person name="Nagy L.G."/>
            <person name="Henrissat B."/>
            <person name="Grigoriev I.V."/>
            <person name="Yang Z.L."/>
            <person name="Xu J."/>
            <person name="Martin F.M."/>
        </authorList>
    </citation>
    <scope>NUCLEOTIDE SEQUENCE</scope>
    <source>
        <strain evidence="2">KKN 215</strain>
    </source>
</reference>
<evidence type="ECO:0000313" key="3">
    <source>
        <dbReference type="Proteomes" id="UP000813824"/>
    </source>
</evidence>
<feature type="region of interest" description="Disordered" evidence="1">
    <location>
        <begin position="244"/>
        <end position="270"/>
    </location>
</feature>
<dbReference type="OrthoDB" id="3215907at2759"/>
<dbReference type="EMBL" id="JAEVFJ010000057">
    <property type="protein sequence ID" value="KAH8079079.1"/>
    <property type="molecule type" value="Genomic_DNA"/>
</dbReference>
<name>A0A8K0UG87_9AGAR</name>
<proteinExistence type="predicted"/>
<feature type="compositionally biased region" description="Low complexity" evidence="1">
    <location>
        <begin position="92"/>
        <end position="124"/>
    </location>
</feature>
<dbReference type="Proteomes" id="UP000813824">
    <property type="component" value="Unassembled WGS sequence"/>
</dbReference>
<dbReference type="AlphaFoldDB" id="A0A8K0UG87"/>